<evidence type="ECO:0000313" key="2">
    <source>
        <dbReference type="EMBL" id="AKM54719.1"/>
    </source>
</evidence>
<dbReference type="EMBL" id="CP011856">
    <property type="protein sequence ID" value="AKM54719.1"/>
    <property type="molecule type" value="Genomic_DNA"/>
</dbReference>
<evidence type="ECO:0000313" key="3">
    <source>
        <dbReference type="Proteomes" id="UP000035661"/>
    </source>
</evidence>
<gene>
    <name evidence="2" type="ORF">SERIO_v1c11700</name>
</gene>
<organism evidence="2 3">
    <name type="scientific">Spiroplasma eriocheiris</name>
    <dbReference type="NCBI Taxonomy" id="315358"/>
    <lineage>
        <taxon>Bacteria</taxon>
        <taxon>Bacillati</taxon>
        <taxon>Mycoplasmatota</taxon>
        <taxon>Mollicutes</taxon>
        <taxon>Entomoplasmatales</taxon>
        <taxon>Spiroplasmataceae</taxon>
        <taxon>Spiroplasma</taxon>
    </lineage>
</organism>
<evidence type="ECO:0000256" key="1">
    <source>
        <dbReference type="SAM" id="SignalP"/>
    </source>
</evidence>
<dbReference type="STRING" id="315358.SERIO_v1c11700"/>
<dbReference type="KEGG" id="seri:SERIO_v1c11700"/>
<reference evidence="2 3" key="1">
    <citation type="journal article" date="2015" name="Genome Biol. Evol.">
        <title>Found and Lost: The Fates of Horizontally Acquired Genes in Arthropod-Symbiotic Spiroplasma.</title>
        <authorList>
            <person name="Lo W.S."/>
            <person name="Gasparich G.E."/>
            <person name="Kuo C.H."/>
        </authorList>
    </citation>
    <scope>NUCLEOTIDE SEQUENCE [LARGE SCALE GENOMIC DNA]</scope>
    <source>
        <strain evidence="3">TDA-040725-5</strain>
    </source>
</reference>
<protein>
    <submittedName>
        <fullName evidence="2">Spiralin</fullName>
    </submittedName>
</protein>
<dbReference type="GO" id="GO:0016020">
    <property type="term" value="C:membrane"/>
    <property type="evidence" value="ECO:0007669"/>
    <property type="project" value="InterPro"/>
</dbReference>
<dbReference type="InterPro" id="IPR054816">
    <property type="entry name" value="Lipoprotein_mollicutes-type_CS"/>
</dbReference>
<keyword evidence="3" id="KW-1185">Reference proteome</keyword>
<feature type="chain" id="PRO_5005204217" evidence="1">
    <location>
        <begin position="24"/>
        <end position="373"/>
    </location>
</feature>
<keyword evidence="1" id="KW-0732">Signal</keyword>
<feature type="signal peptide" evidence="1">
    <location>
        <begin position="1"/>
        <end position="23"/>
    </location>
</feature>
<dbReference type="PATRIC" id="fig|743698.3.peg.1182"/>
<proteinExistence type="predicted"/>
<dbReference type="Pfam" id="PF05215">
    <property type="entry name" value="Spiralin"/>
    <property type="match status" value="2"/>
</dbReference>
<dbReference type="RefSeq" id="WP_073797524.1">
    <property type="nucleotide sequence ID" value="NZ_CP011856.1"/>
</dbReference>
<reference evidence="3" key="2">
    <citation type="submission" date="2015-06" db="EMBL/GenBank/DDBJ databases">
        <title>Complete genome sequence of Spiroplasma eriocheiris TDA-040725-5 (DSM 21848).</title>
        <authorList>
            <person name="Lo W.-S."/>
            <person name="Kuo C.-H."/>
        </authorList>
    </citation>
    <scope>NUCLEOTIDE SEQUENCE [LARGE SCALE GENOMIC DNA]</scope>
    <source>
        <strain evidence="3">TDA-040725-5</strain>
    </source>
</reference>
<name>A0A0H3XM98_9MOLU</name>
<accession>A0A0H3XM98</accession>
<dbReference type="Proteomes" id="UP000035661">
    <property type="component" value="Chromosome"/>
</dbReference>
<dbReference type="NCBIfam" id="NF045726">
    <property type="entry name" value="XXplasma_LP"/>
    <property type="match status" value="1"/>
</dbReference>
<dbReference type="AlphaFoldDB" id="A0A0H3XM98"/>
<dbReference type="InterPro" id="IPR007880">
    <property type="entry name" value="Spiralin"/>
</dbReference>
<dbReference type="PROSITE" id="PS51257">
    <property type="entry name" value="PROKAR_LIPOPROTEIN"/>
    <property type="match status" value="1"/>
</dbReference>
<dbReference type="NCBIfam" id="NF038029">
    <property type="entry name" value="LP_plasma"/>
    <property type="match status" value="1"/>
</dbReference>
<sequence length="373" mass="40304">MKKLLSILGAISLTATGASSVVACHNKSAEPNDNTKINLSEIKIPKMTNSLAITVNDEKNVTSDELNAINFNDTLLEYVTTQINNILKDGNKITKSDFNITNNAKAGNYEQAQPINITINAQAQSKIIMGKTTLTIQIIAIAGRINISVLTFEPKNPVLNIQVKNPASVTQDELDTINKNLTFKGEIWGFIRTQLPEAKRTGFKVNDFILTNNATTGDYQTAKDITVTVQAQPNSKIIEGSFQFSIKIMGIKQAVDISSINKISDNPVGITAIQSGGNFGFIFESDILTSLDSLVLKAVQNLDATLTSYDVSYAITNFETVKAGNTYFHHSGWSDLPYVDLTNGKTVVLNLTLTGHNAAVGTAKVSVAIKSAN</sequence>
<dbReference type="NCBIfam" id="NF038028">
    <property type="entry name" value="spiralin_repeat"/>
    <property type="match status" value="2"/>
</dbReference>